<dbReference type="AlphaFoldDB" id="A0A2P2LN35"/>
<keyword evidence="1" id="KW-0472">Membrane</keyword>
<protein>
    <submittedName>
        <fullName evidence="2">Uncharacterized protein</fullName>
    </submittedName>
</protein>
<evidence type="ECO:0000256" key="1">
    <source>
        <dbReference type="SAM" id="Phobius"/>
    </source>
</evidence>
<name>A0A2P2LN35_RHIMU</name>
<keyword evidence="1" id="KW-1133">Transmembrane helix</keyword>
<organism evidence="2">
    <name type="scientific">Rhizophora mucronata</name>
    <name type="common">Asiatic mangrove</name>
    <dbReference type="NCBI Taxonomy" id="61149"/>
    <lineage>
        <taxon>Eukaryota</taxon>
        <taxon>Viridiplantae</taxon>
        <taxon>Streptophyta</taxon>
        <taxon>Embryophyta</taxon>
        <taxon>Tracheophyta</taxon>
        <taxon>Spermatophyta</taxon>
        <taxon>Magnoliopsida</taxon>
        <taxon>eudicotyledons</taxon>
        <taxon>Gunneridae</taxon>
        <taxon>Pentapetalae</taxon>
        <taxon>rosids</taxon>
        <taxon>fabids</taxon>
        <taxon>Malpighiales</taxon>
        <taxon>Rhizophoraceae</taxon>
        <taxon>Rhizophora</taxon>
    </lineage>
</organism>
<dbReference type="EMBL" id="GGEC01038888">
    <property type="protein sequence ID" value="MBX19372.1"/>
    <property type="molecule type" value="Transcribed_RNA"/>
</dbReference>
<accession>A0A2P2LN35</accession>
<sequence length="63" mass="7057">MLHDALERYWPTLSCGSPSTCFGGRGSFWAHEVVIICHIFLLLNHLVLSLRTHSGLLFMPCDG</sequence>
<reference evidence="2" key="1">
    <citation type="submission" date="2018-02" db="EMBL/GenBank/DDBJ databases">
        <title>Rhizophora mucronata_Transcriptome.</title>
        <authorList>
            <person name="Meera S.P."/>
            <person name="Sreeshan A."/>
            <person name="Augustine A."/>
        </authorList>
    </citation>
    <scope>NUCLEOTIDE SEQUENCE</scope>
    <source>
        <tissue evidence="2">Leaf</tissue>
    </source>
</reference>
<feature type="transmembrane region" description="Helical" evidence="1">
    <location>
        <begin position="28"/>
        <end position="50"/>
    </location>
</feature>
<proteinExistence type="predicted"/>
<keyword evidence="1" id="KW-0812">Transmembrane</keyword>
<evidence type="ECO:0000313" key="2">
    <source>
        <dbReference type="EMBL" id="MBX19372.1"/>
    </source>
</evidence>